<feature type="compositionally biased region" description="Basic and acidic residues" evidence="13">
    <location>
        <begin position="396"/>
        <end position="413"/>
    </location>
</feature>
<keyword evidence="9" id="KW-0539">Nucleus</keyword>
<dbReference type="SMART" id="SM00847">
    <property type="entry name" value="HA2"/>
    <property type="match status" value="1"/>
</dbReference>
<protein>
    <recommendedName>
        <fullName evidence="12">Pre-mRNA-splicing factor ATP-dependent RNA helicase PRP16</fullName>
        <ecNumber evidence="2">3.6.4.13</ecNumber>
    </recommendedName>
</protein>
<dbReference type="Pfam" id="PF00271">
    <property type="entry name" value="Helicase_C"/>
    <property type="match status" value="1"/>
</dbReference>
<dbReference type="EC" id="3.6.4.13" evidence="2"/>
<evidence type="ECO:0000256" key="13">
    <source>
        <dbReference type="SAM" id="MobiDB-lite"/>
    </source>
</evidence>
<dbReference type="Gene3D" id="1.20.120.1080">
    <property type="match status" value="1"/>
</dbReference>
<feature type="domain" description="Helicase ATP-binding" evidence="14">
    <location>
        <begin position="476"/>
        <end position="647"/>
    </location>
</feature>
<comment type="subcellular location">
    <subcellularLocation>
        <location evidence="1">Nucleus</location>
    </subcellularLocation>
</comment>
<name>A0A0V1PTC9_9ASCO</name>
<dbReference type="SMART" id="SM00490">
    <property type="entry name" value="HELICc"/>
    <property type="match status" value="1"/>
</dbReference>
<dbReference type="GO" id="GO:0034458">
    <property type="term" value="F:3'-5' RNA helicase activity"/>
    <property type="evidence" value="ECO:0007669"/>
    <property type="project" value="TreeGrafter"/>
</dbReference>
<dbReference type="OrthoDB" id="10253254at2759"/>
<evidence type="ECO:0000259" key="14">
    <source>
        <dbReference type="PROSITE" id="PS51192"/>
    </source>
</evidence>
<dbReference type="InterPro" id="IPR002464">
    <property type="entry name" value="DNA/RNA_helicase_DEAH_CS"/>
</dbReference>
<dbReference type="PROSITE" id="PS00690">
    <property type="entry name" value="DEAH_ATP_HELICASE"/>
    <property type="match status" value="1"/>
</dbReference>
<keyword evidence="3" id="KW-0507">mRNA processing</keyword>
<evidence type="ECO:0000256" key="7">
    <source>
        <dbReference type="ARBA" id="ARBA00022840"/>
    </source>
</evidence>
<dbReference type="InterPro" id="IPR048333">
    <property type="entry name" value="HA2_WH"/>
</dbReference>
<feature type="compositionally biased region" description="Basic and acidic residues" evidence="13">
    <location>
        <begin position="99"/>
        <end position="108"/>
    </location>
</feature>
<evidence type="ECO:0000256" key="3">
    <source>
        <dbReference type="ARBA" id="ARBA00022664"/>
    </source>
</evidence>
<dbReference type="InterPro" id="IPR011709">
    <property type="entry name" value="DEAD-box_helicase_OB_fold"/>
</dbReference>
<keyword evidence="4" id="KW-0547">Nucleotide-binding</keyword>
<feature type="region of interest" description="Disordered" evidence="13">
    <location>
        <begin position="391"/>
        <end position="453"/>
    </location>
</feature>
<dbReference type="InterPro" id="IPR027417">
    <property type="entry name" value="P-loop_NTPase"/>
</dbReference>
<evidence type="ECO:0000256" key="10">
    <source>
        <dbReference type="ARBA" id="ARBA00038040"/>
    </source>
</evidence>
<evidence type="ECO:0000259" key="15">
    <source>
        <dbReference type="PROSITE" id="PS51194"/>
    </source>
</evidence>
<evidence type="ECO:0000256" key="9">
    <source>
        <dbReference type="ARBA" id="ARBA00023242"/>
    </source>
</evidence>
<dbReference type="InterPro" id="IPR001650">
    <property type="entry name" value="Helicase_C-like"/>
</dbReference>
<evidence type="ECO:0000256" key="5">
    <source>
        <dbReference type="ARBA" id="ARBA00022801"/>
    </source>
</evidence>
<dbReference type="FunFam" id="3.40.50.300:FF:000007">
    <property type="entry name" value="Pre-mRNA-splicing factor ATP-dependent RNA helicase"/>
    <property type="match status" value="1"/>
</dbReference>
<organism evidence="16 17">
    <name type="scientific">Debaryomyces fabryi</name>
    <dbReference type="NCBI Taxonomy" id="58627"/>
    <lineage>
        <taxon>Eukaryota</taxon>
        <taxon>Fungi</taxon>
        <taxon>Dikarya</taxon>
        <taxon>Ascomycota</taxon>
        <taxon>Saccharomycotina</taxon>
        <taxon>Pichiomycetes</taxon>
        <taxon>Debaryomycetaceae</taxon>
        <taxon>Debaryomyces</taxon>
    </lineage>
</organism>
<evidence type="ECO:0000313" key="17">
    <source>
        <dbReference type="Proteomes" id="UP000054251"/>
    </source>
</evidence>
<evidence type="ECO:0000256" key="6">
    <source>
        <dbReference type="ARBA" id="ARBA00022806"/>
    </source>
</evidence>
<reference evidence="16 17" key="1">
    <citation type="submission" date="2015-11" db="EMBL/GenBank/DDBJ databases">
        <title>The genome of Debaryomyces fabryi.</title>
        <authorList>
            <person name="Tafer H."/>
            <person name="Lopandic K."/>
        </authorList>
    </citation>
    <scope>NUCLEOTIDE SEQUENCE [LARGE SCALE GENOMIC DNA]</scope>
    <source>
        <strain evidence="16 17">CBS 789</strain>
    </source>
</reference>
<dbReference type="PROSITE" id="PS51192">
    <property type="entry name" value="HELICASE_ATP_BIND_1"/>
    <property type="match status" value="1"/>
</dbReference>
<dbReference type="PANTHER" id="PTHR18934:SF91">
    <property type="entry name" value="PRE-MRNA-SPLICING FACTOR ATP-DEPENDENT RNA HELICASE PRP16"/>
    <property type="match status" value="1"/>
</dbReference>
<accession>A0A0V1PTC9</accession>
<dbReference type="InterPro" id="IPR014001">
    <property type="entry name" value="Helicase_ATP-bd"/>
</dbReference>
<evidence type="ECO:0000256" key="1">
    <source>
        <dbReference type="ARBA" id="ARBA00004123"/>
    </source>
</evidence>
<comment type="catalytic activity">
    <reaction evidence="11">
        <text>ATP + H2O = ADP + phosphate + H(+)</text>
        <dbReference type="Rhea" id="RHEA:13065"/>
        <dbReference type="ChEBI" id="CHEBI:15377"/>
        <dbReference type="ChEBI" id="CHEBI:15378"/>
        <dbReference type="ChEBI" id="CHEBI:30616"/>
        <dbReference type="ChEBI" id="CHEBI:43474"/>
        <dbReference type="ChEBI" id="CHEBI:456216"/>
        <dbReference type="EC" id="3.6.4.13"/>
    </reaction>
</comment>
<evidence type="ECO:0000256" key="11">
    <source>
        <dbReference type="ARBA" id="ARBA00047984"/>
    </source>
</evidence>
<dbReference type="Gene3D" id="3.40.50.300">
    <property type="entry name" value="P-loop containing nucleotide triphosphate hydrolases"/>
    <property type="match status" value="2"/>
</dbReference>
<dbReference type="SMART" id="SM00487">
    <property type="entry name" value="DEXDc"/>
    <property type="match status" value="1"/>
</dbReference>
<feature type="compositionally biased region" description="Basic and acidic residues" evidence="13">
    <location>
        <begin position="428"/>
        <end position="446"/>
    </location>
</feature>
<dbReference type="GO" id="GO:0071826">
    <property type="term" value="P:protein-RNA complex organization"/>
    <property type="evidence" value="ECO:0007669"/>
    <property type="project" value="UniProtKB-ARBA"/>
</dbReference>
<dbReference type="CDD" id="cd18791">
    <property type="entry name" value="SF2_C_RHA"/>
    <property type="match status" value="1"/>
</dbReference>
<sequence length="1180" mass="134821">MLLNNDIISLITSTLSLHWNKPVNEGFTDTLIKFYLKNNSLSAFLIYTKALGFPSEHDESLGKEIYKLINDNISTIERLMKVRAKSDNGTMHKRPNNSLEKKKNDKNTKKPKLALSFDNDEDLEEELNNLDPNPKVNLGKNNFKRIRSNNTSPYDDDRFIDDSLELSLEHENKATNGPKFKFKKIKKEDALRIKEDEIHPPTKAASKDDSKEPNEKAKVPNMTKDHNAKLSLSELANLEKQLKFDTIKEAIPLDTFSDHDSDLENDREWYTIDELDHNHDDFEEENFTATTKKVSNNKRSKEFTKHDSTGGAFDDITGEYYDYDHDQDQAQDFSRITITSHYLIPPFLDDSKEYLSLQIGHDRNESKIRGIGPTISPIKDPESELAAMAKQGSMVVKERKSKNERGRQAKERSSLTGTALGNVLGIETDDKSNGNNEKLHENKFSDENEEEVQEENLSIQEQRRSLPAFAVKKDLLRTIAENQVTIVIGETGSGKTTQLTQYLYDEGFGSNLEQLGKKRMIGCTQPRRVAAMSVAKRVSEEMNCKLGDEVGFAIRFEDKTNPRKTVIKYMTDGVLLREILMDPDLEKYSCIIMDEAHERSLNTDVLLGLFKVLLTRRKDLKLIVTSATMNADRFTRYFGNAPQFTIPGRTFPVDVLFSKGGCTDYVETAVKQVLTIHLQNSAKYNTNDGDILVFMTGQEDIEVTCELLQEKLDSLDNPPPLDIFPIFSTMPADLQKKIFYKTNLKRRKVVVATNIAETSLTVDGVKYVIDTGLVKLKVYNPKLGMDMLQVIPISMANAQQRSGRAGRTGPGVAYRLYTERSAEEQMYLQPIPEIQRTNLSNVMLQLKSLKIEDVPNFPFLDPPPKDLLSCSLYDLWSIGAIDNCGELTQLGQSMSKFPMEPTLAKLILLSCDPKFHCSEEIITIVAMLSVPSVFYRPKERANEADAIREKFSISESDHLTLLNIYNQWKSHSEKPQMNMKRLTNWCTRNFFHSKSLLRARDIKNQLLLIMEKSRLKLLKSRSDEDIRKCLCASFYQQLAKLVKINIGNTGNSEYIHLRHNYMKMYLHPTSALNGGTSMAPAYVVYHELILTNKEYMSCVTSVDPLWLLEFGYIFFEVSPKVQARITDHIDFSLMDPAQLKRSLEEDRVKYQAKLQEKKLKKKNNNNCSISKSKFNKRRAF</sequence>
<dbReference type="GO" id="GO:0005524">
    <property type="term" value="F:ATP binding"/>
    <property type="evidence" value="ECO:0007669"/>
    <property type="project" value="UniProtKB-KW"/>
</dbReference>
<dbReference type="Pfam" id="PF04408">
    <property type="entry name" value="WHD_HA2"/>
    <property type="match status" value="1"/>
</dbReference>
<feature type="region of interest" description="Disordered" evidence="13">
    <location>
        <begin position="84"/>
        <end position="112"/>
    </location>
</feature>
<keyword evidence="17" id="KW-1185">Reference proteome</keyword>
<dbReference type="InterPro" id="IPR007502">
    <property type="entry name" value="Helicase-assoc_dom"/>
</dbReference>
<proteinExistence type="inferred from homology"/>
<evidence type="ECO:0000256" key="8">
    <source>
        <dbReference type="ARBA" id="ARBA00023187"/>
    </source>
</evidence>
<dbReference type="GO" id="GO:0000398">
    <property type="term" value="P:mRNA splicing, via spliceosome"/>
    <property type="evidence" value="ECO:0007669"/>
    <property type="project" value="UniProtKB-ARBA"/>
</dbReference>
<comment type="similarity">
    <text evidence="10">Belongs to the DEAD box helicase family. DEAH subfamily. PRP16 sub-subfamily.</text>
</comment>
<dbReference type="InterPro" id="IPR011545">
    <property type="entry name" value="DEAD/DEAH_box_helicase_dom"/>
</dbReference>
<dbReference type="Proteomes" id="UP000054251">
    <property type="component" value="Unassembled WGS sequence"/>
</dbReference>
<dbReference type="PROSITE" id="PS51194">
    <property type="entry name" value="HELICASE_CTER"/>
    <property type="match status" value="1"/>
</dbReference>
<dbReference type="GO" id="GO:0005681">
    <property type="term" value="C:spliceosomal complex"/>
    <property type="evidence" value="ECO:0007669"/>
    <property type="project" value="UniProtKB-ARBA"/>
</dbReference>
<dbReference type="Pfam" id="PF00270">
    <property type="entry name" value="DEAD"/>
    <property type="match status" value="1"/>
</dbReference>
<evidence type="ECO:0000256" key="4">
    <source>
        <dbReference type="ARBA" id="ARBA00022741"/>
    </source>
</evidence>
<dbReference type="Pfam" id="PF21010">
    <property type="entry name" value="HA2_C"/>
    <property type="match status" value="1"/>
</dbReference>
<gene>
    <name evidence="16" type="ORF">AC631_04930</name>
</gene>
<keyword evidence="6" id="KW-0347">Helicase</keyword>
<keyword evidence="7" id="KW-0067">ATP-binding</keyword>
<dbReference type="EMBL" id="LMYN01000154">
    <property type="protein sequence ID" value="KRZ99307.1"/>
    <property type="molecule type" value="Genomic_DNA"/>
</dbReference>
<dbReference type="PANTHER" id="PTHR18934">
    <property type="entry name" value="ATP-DEPENDENT RNA HELICASE"/>
    <property type="match status" value="1"/>
</dbReference>
<dbReference type="GO" id="GO:0022613">
    <property type="term" value="P:ribonucleoprotein complex biogenesis"/>
    <property type="evidence" value="ECO:0007669"/>
    <property type="project" value="UniProtKB-ARBA"/>
</dbReference>
<dbReference type="FunFam" id="1.20.120.1080:FF:000018">
    <property type="entry name" value="Pre-mRNA-splicing factor ATP-dependent RNA helicase prp16"/>
    <property type="match status" value="1"/>
</dbReference>
<keyword evidence="5" id="KW-0378">Hydrolase</keyword>
<feature type="domain" description="Helicase C-terminal" evidence="15">
    <location>
        <begin position="669"/>
        <end position="850"/>
    </location>
</feature>
<dbReference type="AlphaFoldDB" id="A0A0V1PTC9"/>
<evidence type="ECO:0000313" key="16">
    <source>
        <dbReference type="EMBL" id="KRZ99307.1"/>
    </source>
</evidence>
<dbReference type="Pfam" id="PF07717">
    <property type="entry name" value="OB_NTP_bind"/>
    <property type="match status" value="1"/>
</dbReference>
<evidence type="ECO:0000256" key="12">
    <source>
        <dbReference type="ARBA" id="ARBA00070009"/>
    </source>
</evidence>
<comment type="caution">
    <text evidence="16">The sequence shown here is derived from an EMBL/GenBank/DDBJ whole genome shotgun (WGS) entry which is preliminary data.</text>
</comment>
<dbReference type="RefSeq" id="XP_015465410.1">
    <property type="nucleotide sequence ID" value="XM_015613759.1"/>
</dbReference>
<dbReference type="GO" id="GO:0016787">
    <property type="term" value="F:hydrolase activity"/>
    <property type="evidence" value="ECO:0007669"/>
    <property type="project" value="UniProtKB-KW"/>
</dbReference>
<dbReference type="SUPFAM" id="SSF52540">
    <property type="entry name" value="P-loop containing nucleoside triphosphate hydrolases"/>
    <property type="match status" value="1"/>
</dbReference>
<dbReference type="GO" id="GO:0003723">
    <property type="term" value="F:RNA binding"/>
    <property type="evidence" value="ECO:0007669"/>
    <property type="project" value="TreeGrafter"/>
</dbReference>
<evidence type="ECO:0000256" key="2">
    <source>
        <dbReference type="ARBA" id="ARBA00012552"/>
    </source>
</evidence>
<feature type="region of interest" description="Disordered" evidence="13">
    <location>
        <begin position="192"/>
        <end position="219"/>
    </location>
</feature>
<keyword evidence="8" id="KW-0508">mRNA splicing</keyword>
<dbReference type="GeneID" id="26841939"/>
<dbReference type="FunFam" id="3.40.50.300:FF:000615">
    <property type="entry name" value="pre-mRNA-splicing factor ATP-dependent RNA helicase DEAH7"/>
    <property type="match status" value="1"/>
</dbReference>